<dbReference type="InterPro" id="IPR042175">
    <property type="entry name" value="Cell/Rod_MreC_2"/>
</dbReference>
<dbReference type="OrthoDB" id="9808025at2"/>
<proteinExistence type="inferred from homology"/>
<evidence type="ECO:0000259" key="7">
    <source>
        <dbReference type="Pfam" id="PF04085"/>
    </source>
</evidence>
<accession>A0A5R9IU12</accession>
<dbReference type="InterPro" id="IPR055342">
    <property type="entry name" value="MreC_beta-barrel_core"/>
</dbReference>
<gene>
    <name evidence="8" type="primary">mreC</name>
    <name evidence="8" type="ORF">FE810_03905</name>
</gene>
<feature type="domain" description="Rod shape-determining protein MreC beta-barrel core" evidence="7">
    <location>
        <begin position="125"/>
        <end position="270"/>
    </location>
</feature>
<feature type="region of interest" description="Disordered" evidence="6">
    <location>
        <begin position="274"/>
        <end position="295"/>
    </location>
</feature>
<evidence type="ECO:0000313" key="9">
    <source>
        <dbReference type="Proteomes" id="UP000307790"/>
    </source>
</evidence>
<dbReference type="AlphaFoldDB" id="A0A5R9IU12"/>
<organism evidence="8 9">
    <name type="scientific">Thalassotalea litorea</name>
    <dbReference type="NCBI Taxonomy" id="2020715"/>
    <lineage>
        <taxon>Bacteria</taxon>
        <taxon>Pseudomonadati</taxon>
        <taxon>Pseudomonadota</taxon>
        <taxon>Gammaproteobacteria</taxon>
        <taxon>Alteromonadales</taxon>
        <taxon>Colwelliaceae</taxon>
        <taxon>Thalassotalea</taxon>
    </lineage>
</organism>
<evidence type="ECO:0000313" key="8">
    <source>
        <dbReference type="EMBL" id="TLU66666.1"/>
    </source>
</evidence>
<dbReference type="NCBIfam" id="TIGR00219">
    <property type="entry name" value="mreC"/>
    <property type="match status" value="1"/>
</dbReference>
<reference evidence="8 9" key="1">
    <citation type="submission" date="2019-05" db="EMBL/GenBank/DDBJ databases">
        <title>Genome sequences of Thalassotalea litorea 1K03283.</title>
        <authorList>
            <person name="Zhang D."/>
        </authorList>
    </citation>
    <scope>NUCLEOTIDE SEQUENCE [LARGE SCALE GENOMIC DNA]</scope>
    <source>
        <strain evidence="8 9">MCCC 1K03283</strain>
    </source>
</reference>
<dbReference type="PANTHER" id="PTHR34138">
    <property type="entry name" value="CELL SHAPE-DETERMINING PROTEIN MREC"/>
    <property type="match status" value="1"/>
</dbReference>
<protein>
    <recommendedName>
        <fullName evidence="2 5">Cell shape-determining protein MreC</fullName>
    </recommendedName>
    <alternativeName>
        <fullName evidence="4 5">Cell shape protein MreC</fullName>
    </alternativeName>
</protein>
<evidence type="ECO:0000256" key="4">
    <source>
        <dbReference type="ARBA" id="ARBA00032089"/>
    </source>
</evidence>
<dbReference type="Pfam" id="PF04085">
    <property type="entry name" value="MreC"/>
    <property type="match status" value="1"/>
</dbReference>
<evidence type="ECO:0000256" key="6">
    <source>
        <dbReference type="SAM" id="MobiDB-lite"/>
    </source>
</evidence>
<evidence type="ECO:0000256" key="2">
    <source>
        <dbReference type="ARBA" id="ARBA00013855"/>
    </source>
</evidence>
<dbReference type="Proteomes" id="UP000307790">
    <property type="component" value="Unassembled WGS sequence"/>
</dbReference>
<dbReference type="Gene3D" id="2.40.10.350">
    <property type="entry name" value="Rod shape-determining protein MreC, domain 2"/>
    <property type="match status" value="1"/>
</dbReference>
<dbReference type="PIRSF" id="PIRSF038471">
    <property type="entry name" value="MreC"/>
    <property type="match status" value="1"/>
</dbReference>
<comment type="function">
    <text evidence="5">Involved in formation and maintenance of cell shape.</text>
</comment>
<evidence type="ECO:0000256" key="3">
    <source>
        <dbReference type="ARBA" id="ARBA00022960"/>
    </source>
</evidence>
<comment type="similarity">
    <text evidence="1 5">Belongs to the MreC family.</text>
</comment>
<evidence type="ECO:0000256" key="5">
    <source>
        <dbReference type="PIRNR" id="PIRNR038471"/>
    </source>
</evidence>
<comment type="caution">
    <text evidence="8">The sequence shown here is derived from an EMBL/GenBank/DDBJ whole genome shotgun (WGS) entry which is preliminary data.</text>
</comment>
<dbReference type="RefSeq" id="WP_138318732.1">
    <property type="nucleotide sequence ID" value="NZ_VCBC01000004.1"/>
</dbReference>
<sequence length="295" mass="32984">MNPIFVEGFSSHRRMFLALVLSGAFMYCDHKLESFEVARGFMQSLVSPLQYLANAPKQFLDSTAENLVSRKQLMTENQRYQVSELKLKEKLLQMDILKQENDRLRNLLASPVRQDYKKMVAEIQAVDSDPYSHQVVINRGLDDGLYEGQPVVDDHGVAGQILHVGVNNSRVLLLTDISHAIPLRIHRNGIRLIGKGTGSVNHMEVIHVPLSTDIQEGDLLVTSGLGGKFPEGYPVATVTQVSANSFREFAQVTIKPLVKIDRLRYLLLLWPDKPSLEPSSSAPEDQDTKPQEGQG</sequence>
<dbReference type="PANTHER" id="PTHR34138:SF1">
    <property type="entry name" value="CELL SHAPE-DETERMINING PROTEIN MREC"/>
    <property type="match status" value="1"/>
</dbReference>
<dbReference type="EMBL" id="VCBC01000004">
    <property type="protein sequence ID" value="TLU66666.1"/>
    <property type="molecule type" value="Genomic_DNA"/>
</dbReference>
<evidence type="ECO:0000256" key="1">
    <source>
        <dbReference type="ARBA" id="ARBA00009369"/>
    </source>
</evidence>
<dbReference type="Gene3D" id="2.40.10.340">
    <property type="entry name" value="Rod shape-determining protein MreC, domain 1"/>
    <property type="match status" value="1"/>
</dbReference>
<keyword evidence="3 5" id="KW-0133">Cell shape</keyword>
<dbReference type="InterPro" id="IPR042177">
    <property type="entry name" value="Cell/Rod_1"/>
</dbReference>
<feature type="compositionally biased region" description="Basic and acidic residues" evidence="6">
    <location>
        <begin position="286"/>
        <end position="295"/>
    </location>
</feature>
<dbReference type="InterPro" id="IPR007221">
    <property type="entry name" value="MreC"/>
</dbReference>
<dbReference type="GO" id="GO:0005886">
    <property type="term" value="C:plasma membrane"/>
    <property type="evidence" value="ECO:0007669"/>
    <property type="project" value="TreeGrafter"/>
</dbReference>
<keyword evidence="9" id="KW-1185">Reference proteome</keyword>
<name>A0A5R9IU12_9GAMM</name>
<dbReference type="GO" id="GO:0008360">
    <property type="term" value="P:regulation of cell shape"/>
    <property type="evidence" value="ECO:0007669"/>
    <property type="project" value="UniProtKB-KW"/>
</dbReference>